<dbReference type="PANTHER" id="PTHR43791">
    <property type="entry name" value="PERMEASE-RELATED"/>
    <property type="match status" value="1"/>
</dbReference>
<dbReference type="InterPro" id="IPR011701">
    <property type="entry name" value="MFS"/>
</dbReference>
<dbReference type="Gene3D" id="1.20.1250.20">
    <property type="entry name" value="MFS general substrate transporter like domains"/>
    <property type="match status" value="2"/>
</dbReference>
<comment type="caution">
    <text evidence="8">The sequence shown here is derived from an EMBL/GenBank/DDBJ whole genome shotgun (WGS) entry which is preliminary data.</text>
</comment>
<evidence type="ECO:0000256" key="6">
    <source>
        <dbReference type="ARBA" id="ARBA00037968"/>
    </source>
</evidence>
<evidence type="ECO:0000256" key="1">
    <source>
        <dbReference type="ARBA" id="ARBA00004141"/>
    </source>
</evidence>
<evidence type="ECO:0000313" key="8">
    <source>
        <dbReference type="EMBL" id="TKA34164.1"/>
    </source>
</evidence>
<protein>
    <recommendedName>
        <fullName evidence="10">Major facilitator superfamily (MFS) profile domain-containing protein</fullName>
    </recommendedName>
</protein>
<evidence type="ECO:0008006" key="10">
    <source>
        <dbReference type="Google" id="ProtNLM"/>
    </source>
</evidence>
<dbReference type="FunFam" id="1.20.1250.20:FF:000068">
    <property type="entry name" value="MFS general substrate transporter"/>
    <property type="match status" value="1"/>
</dbReference>
<sequence length="495" mass="54969">MDFKNAHDASSEETPAKAGAIHLEDHHGHRLSKKEQVREVDAAIARSDITLDSFAHLDINKILRKIDLRLIPMLTLLYLLSFLDRGNIGNAKIEGLAEDLNLTGAEYNGCLTAFFFTYCAFEVPSNMLLKKLSPSIWLPSIMVAWGIVMTLMGIVQDYHGLLIARIFLGVAEAGLFPGVVYYNTMWYCRYEVQVRQAIFFSAASIASAFSGLLAYAVGAYFTLYDFPETATFLTSEERAFVAFRLKYDGQDAATDNSHRIAQSERRGWEPVKAAFKDWQIWINIIVYWGYVCPLYGISLLLPTIIKELGYKSTTAQLLTVPIYVVASVITIAVAWYADRKRIRSPFIVIGLVFQLIGFIMCISSGNAGVTYAGVFIATCAIYQCQPSNVTWLSNNLAGSYKRAVGMGIQISVGNLAGAMASNFYRSEDSPRYILGHALEIGFIVAGLIAAAVLIMSYRTVNAKREQAVANHEHNGYTLEELSELGDKSITFRYTL</sequence>
<dbReference type="Pfam" id="PF07690">
    <property type="entry name" value="MFS_1"/>
    <property type="match status" value="1"/>
</dbReference>
<comment type="subcellular location">
    <subcellularLocation>
        <location evidence="1">Membrane</location>
        <topology evidence="1">Multi-pass membrane protein</topology>
    </subcellularLocation>
</comment>
<comment type="similarity">
    <text evidence="6">Belongs to the major facilitator superfamily. Allantoate permease family.</text>
</comment>
<evidence type="ECO:0000256" key="2">
    <source>
        <dbReference type="ARBA" id="ARBA00022448"/>
    </source>
</evidence>
<dbReference type="FunFam" id="1.20.1250.20:FF:000018">
    <property type="entry name" value="MFS transporter permease"/>
    <property type="match status" value="1"/>
</dbReference>
<dbReference type="InterPro" id="IPR036259">
    <property type="entry name" value="MFS_trans_sf"/>
</dbReference>
<evidence type="ECO:0000313" key="9">
    <source>
        <dbReference type="Proteomes" id="UP000308549"/>
    </source>
</evidence>
<dbReference type="GO" id="GO:0022857">
    <property type="term" value="F:transmembrane transporter activity"/>
    <property type="evidence" value="ECO:0007669"/>
    <property type="project" value="InterPro"/>
</dbReference>
<dbReference type="Proteomes" id="UP000308549">
    <property type="component" value="Unassembled WGS sequence"/>
</dbReference>
<feature type="transmembrane region" description="Helical" evidence="7">
    <location>
        <begin position="197"/>
        <end position="223"/>
    </location>
</feature>
<feature type="transmembrane region" description="Helical" evidence="7">
    <location>
        <begin position="433"/>
        <end position="454"/>
    </location>
</feature>
<keyword evidence="5 7" id="KW-0472">Membrane</keyword>
<feature type="transmembrane region" description="Helical" evidence="7">
    <location>
        <begin position="162"/>
        <end position="182"/>
    </location>
</feature>
<feature type="transmembrane region" description="Helical" evidence="7">
    <location>
        <begin position="280"/>
        <end position="305"/>
    </location>
</feature>
<feature type="transmembrane region" description="Helical" evidence="7">
    <location>
        <begin position="346"/>
        <end position="365"/>
    </location>
</feature>
<dbReference type="GO" id="GO:0016020">
    <property type="term" value="C:membrane"/>
    <property type="evidence" value="ECO:0007669"/>
    <property type="project" value="UniProtKB-SubCell"/>
</dbReference>
<evidence type="ECO:0000256" key="3">
    <source>
        <dbReference type="ARBA" id="ARBA00022692"/>
    </source>
</evidence>
<evidence type="ECO:0000256" key="7">
    <source>
        <dbReference type="SAM" id="Phobius"/>
    </source>
</evidence>
<keyword evidence="3 7" id="KW-0812">Transmembrane</keyword>
<keyword evidence="2" id="KW-0813">Transport</keyword>
<accession>A0A4U0UFE4</accession>
<organism evidence="8 9">
    <name type="scientific">Salinomyces thailandicus</name>
    <dbReference type="NCBI Taxonomy" id="706561"/>
    <lineage>
        <taxon>Eukaryota</taxon>
        <taxon>Fungi</taxon>
        <taxon>Dikarya</taxon>
        <taxon>Ascomycota</taxon>
        <taxon>Pezizomycotina</taxon>
        <taxon>Dothideomycetes</taxon>
        <taxon>Dothideomycetidae</taxon>
        <taxon>Mycosphaerellales</taxon>
        <taxon>Teratosphaeriaceae</taxon>
        <taxon>Salinomyces</taxon>
    </lineage>
</organism>
<dbReference type="EMBL" id="NAJL01000001">
    <property type="protein sequence ID" value="TKA34164.1"/>
    <property type="molecule type" value="Genomic_DNA"/>
</dbReference>
<proteinExistence type="inferred from homology"/>
<reference evidence="8 9" key="1">
    <citation type="submission" date="2017-03" db="EMBL/GenBank/DDBJ databases">
        <title>Genomes of endolithic fungi from Antarctica.</title>
        <authorList>
            <person name="Coleine C."/>
            <person name="Masonjones S."/>
            <person name="Stajich J.E."/>
        </authorList>
    </citation>
    <scope>NUCLEOTIDE SEQUENCE [LARGE SCALE GENOMIC DNA]</scope>
    <source>
        <strain evidence="8 9">CCFEE 6315</strain>
    </source>
</reference>
<keyword evidence="9" id="KW-1185">Reference proteome</keyword>
<feature type="transmembrane region" description="Helical" evidence="7">
    <location>
        <begin position="136"/>
        <end position="155"/>
    </location>
</feature>
<feature type="transmembrane region" description="Helical" evidence="7">
    <location>
        <begin position="317"/>
        <end position="337"/>
    </location>
</feature>
<dbReference type="AlphaFoldDB" id="A0A4U0UFE4"/>
<keyword evidence="4 7" id="KW-1133">Transmembrane helix</keyword>
<dbReference type="OrthoDB" id="2962993at2759"/>
<gene>
    <name evidence="8" type="ORF">B0A50_00144</name>
</gene>
<name>A0A4U0UFE4_9PEZI</name>
<feature type="transmembrane region" description="Helical" evidence="7">
    <location>
        <begin position="403"/>
        <end position="421"/>
    </location>
</feature>
<evidence type="ECO:0000256" key="4">
    <source>
        <dbReference type="ARBA" id="ARBA00022989"/>
    </source>
</evidence>
<dbReference type="PANTHER" id="PTHR43791:SF18">
    <property type="entry name" value="NICOTINIC ACID TRANSPORTER TNA1, PUTATIVE (AFU_ORTHOLOGUE AFUA_3G03820)-RELATED"/>
    <property type="match status" value="1"/>
</dbReference>
<dbReference type="SUPFAM" id="SSF103473">
    <property type="entry name" value="MFS general substrate transporter"/>
    <property type="match status" value="1"/>
</dbReference>
<evidence type="ECO:0000256" key="5">
    <source>
        <dbReference type="ARBA" id="ARBA00023136"/>
    </source>
</evidence>